<dbReference type="GO" id="GO:0006826">
    <property type="term" value="P:iron ion transport"/>
    <property type="evidence" value="ECO:0007669"/>
    <property type="project" value="UniProtKB-KW"/>
</dbReference>
<dbReference type="EMBL" id="FNBW01000020">
    <property type="protein sequence ID" value="SDG51916.1"/>
    <property type="molecule type" value="Genomic_DNA"/>
</dbReference>
<dbReference type="PANTHER" id="PTHR42771">
    <property type="entry name" value="IRON(3+)-HYDROXAMATE IMPORT ATP-BINDING PROTEIN FHUC"/>
    <property type="match status" value="1"/>
</dbReference>
<dbReference type="Gene3D" id="3.40.50.300">
    <property type="entry name" value="P-loop containing nucleotide triphosphate hydrolases"/>
    <property type="match status" value="1"/>
</dbReference>
<dbReference type="OrthoDB" id="9810077at2"/>
<feature type="domain" description="ABC transporter" evidence="11">
    <location>
        <begin position="8"/>
        <end position="244"/>
    </location>
</feature>
<dbReference type="Pfam" id="PF00005">
    <property type="entry name" value="ABC_tran"/>
    <property type="match status" value="1"/>
</dbReference>
<keyword evidence="4" id="KW-1003">Cell membrane</keyword>
<dbReference type="AlphaFoldDB" id="A0A8G2BM99"/>
<name>A0A8G2BM99_9PROT</name>
<dbReference type="InterPro" id="IPR003439">
    <property type="entry name" value="ABC_transporter-like_ATP-bd"/>
</dbReference>
<dbReference type="PROSITE" id="PS00211">
    <property type="entry name" value="ABC_TRANSPORTER_1"/>
    <property type="match status" value="1"/>
</dbReference>
<dbReference type="GO" id="GO:0005886">
    <property type="term" value="C:plasma membrane"/>
    <property type="evidence" value="ECO:0007669"/>
    <property type="project" value="UniProtKB-SubCell"/>
</dbReference>
<evidence type="ECO:0000256" key="8">
    <source>
        <dbReference type="ARBA" id="ARBA00023004"/>
    </source>
</evidence>
<keyword evidence="10" id="KW-0472">Membrane</keyword>
<organism evidence="12 13">
    <name type="scientific">Thalassobaculum litoreum DSM 18839</name>
    <dbReference type="NCBI Taxonomy" id="1123362"/>
    <lineage>
        <taxon>Bacteria</taxon>
        <taxon>Pseudomonadati</taxon>
        <taxon>Pseudomonadota</taxon>
        <taxon>Alphaproteobacteria</taxon>
        <taxon>Rhodospirillales</taxon>
        <taxon>Thalassobaculaceae</taxon>
        <taxon>Thalassobaculum</taxon>
    </lineage>
</organism>
<dbReference type="GO" id="GO:0016887">
    <property type="term" value="F:ATP hydrolysis activity"/>
    <property type="evidence" value="ECO:0007669"/>
    <property type="project" value="InterPro"/>
</dbReference>
<reference evidence="12 13" key="1">
    <citation type="submission" date="2016-10" db="EMBL/GenBank/DDBJ databases">
        <authorList>
            <person name="Varghese N."/>
            <person name="Submissions S."/>
        </authorList>
    </citation>
    <scope>NUCLEOTIDE SEQUENCE [LARGE SCALE GENOMIC DNA]</scope>
    <source>
        <strain evidence="12 13">DSM 18839</strain>
    </source>
</reference>
<sequence length="261" mass="28066">MSQPGAAFSLREIGLRIGERTVLHPLTLELPAGAVTGLLGHNGSGKSTLMKILARQLQPDSGEIALFGTPLAAHAPRRLARSLAYLPQHTPDTDGLTVRELAALGRYPWHGPFGRVGDLDRQKTETALATANLLPLADRLVDTLSGGERQRAFLAMLVAQDAVCLLLDEPISALDVAQQIDVMAFVRRQATEHGRSVVVILHDLNIAARFCDRLVVLSRGRVAAQGTPDALLHPDRLEALYGVPMGVFPHPASGRPVTYVL</sequence>
<keyword evidence="8" id="KW-0408">Iron</keyword>
<dbReference type="GO" id="GO:0005524">
    <property type="term" value="F:ATP binding"/>
    <property type="evidence" value="ECO:0007669"/>
    <property type="project" value="UniProtKB-KW"/>
</dbReference>
<comment type="similarity">
    <text evidence="2">Belongs to the ABC transporter superfamily.</text>
</comment>
<protein>
    <submittedName>
        <fullName evidence="12">Iron complex transport system ATP-binding protein</fullName>
    </submittedName>
</protein>
<dbReference type="FunFam" id="3.40.50.300:FF:000134">
    <property type="entry name" value="Iron-enterobactin ABC transporter ATP-binding protein"/>
    <property type="match status" value="1"/>
</dbReference>
<keyword evidence="5" id="KW-0410">Iron transport</keyword>
<keyword evidence="6" id="KW-0547">Nucleotide-binding</keyword>
<keyword evidence="3" id="KW-0813">Transport</keyword>
<dbReference type="InterPro" id="IPR027417">
    <property type="entry name" value="P-loop_NTPase"/>
</dbReference>
<evidence type="ECO:0000256" key="7">
    <source>
        <dbReference type="ARBA" id="ARBA00022840"/>
    </source>
</evidence>
<keyword evidence="13" id="KW-1185">Reference proteome</keyword>
<evidence type="ECO:0000259" key="11">
    <source>
        <dbReference type="PROSITE" id="PS50893"/>
    </source>
</evidence>
<dbReference type="InterPro" id="IPR051535">
    <property type="entry name" value="Siderophore_ABC-ATPase"/>
</dbReference>
<evidence type="ECO:0000256" key="5">
    <source>
        <dbReference type="ARBA" id="ARBA00022496"/>
    </source>
</evidence>
<dbReference type="PANTHER" id="PTHR42771:SF2">
    <property type="entry name" value="IRON(3+)-HYDROXAMATE IMPORT ATP-BINDING PROTEIN FHUC"/>
    <property type="match status" value="1"/>
</dbReference>
<dbReference type="RefSeq" id="WP_093154264.1">
    <property type="nucleotide sequence ID" value="NZ_FNBW01000020.1"/>
</dbReference>
<evidence type="ECO:0000256" key="1">
    <source>
        <dbReference type="ARBA" id="ARBA00004202"/>
    </source>
</evidence>
<comment type="subcellular location">
    <subcellularLocation>
        <location evidence="1">Cell membrane</location>
        <topology evidence="1">Peripheral membrane protein</topology>
    </subcellularLocation>
</comment>
<dbReference type="InterPro" id="IPR017871">
    <property type="entry name" value="ABC_transporter-like_CS"/>
</dbReference>
<evidence type="ECO:0000256" key="4">
    <source>
        <dbReference type="ARBA" id="ARBA00022475"/>
    </source>
</evidence>
<keyword evidence="9" id="KW-0406">Ion transport</keyword>
<evidence type="ECO:0000256" key="9">
    <source>
        <dbReference type="ARBA" id="ARBA00023065"/>
    </source>
</evidence>
<dbReference type="SMART" id="SM00382">
    <property type="entry name" value="AAA"/>
    <property type="match status" value="1"/>
</dbReference>
<evidence type="ECO:0000256" key="6">
    <source>
        <dbReference type="ARBA" id="ARBA00022741"/>
    </source>
</evidence>
<proteinExistence type="inferred from homology"/>
<dbReference type="InterPro" id="IPR003593">
    <property type="entry name" value="AAA+_ATPase"/>
</dbReference>
<evidence type="ECO:0000313" key="12">
    <source>
        <dbReference type="EMBL" id="SDG51916.1"/>
    </source>
</evidence>
<evidence type="ECO:0000256" key="3">
    <source>
        <dbReference type="ARBA" id="ARBA00022448"/>
    </source>
</evidence>
<dbReference type="SUPFAM" id="SSF52540">
    <property type="entry name" value="P-loop containing nucleoside triphosphate hydrolases"/>
    <property type="match status" value="1"/>
</dbReference>
<evidence type="ECO:0000256" key="10">
    <source>
        <dbReference type="ARBA" id="ARBA00023136"/>
    </source>
</evidence>
<comment type="caution">
    <text evidence="12">The sequence shown here is derived from an EMBL/GenBank/DDBJ whole genome shotgun (WGS) entry which is preliminary data.</text>
</comment>
<gene>
    <name evidence="12" type="ORF">SAMN05660686_04687</name>
</gene>
<dbReference type="CDD" id="cd03214">
    <property type="entry name" value="ABC_Iron-Siderophores_B12_Hemin"/>
    <property type="match status" value="1"/>
</dbReference>
<dbReference type="Proteomes" id="UP000198615">
    <property type="component" value="Unassembled WGS sequence"/>
</dbReference>
<dbReference type="PROSITE" id="PS50893">
    <property type="entry name" value="ABC_TRANSPORTER_2"/>
    <property type="match status" value="1"/>
</dbReference>
<evidence type="ECO:0000313" key="13">
    <source>
        <dbReference type="Proteomes" id="UP000198615"/>
    </source>
</evidence>
<evidence type="ECO:0000256" key="2">
    <source>
        <dbReference type="ARBA" id="ARBA00005417"/>
    </source>
</evidence>
<accession>A0A8G2BM99</accession>
<keyword evidence="7 12" id="KW-0067">ATP-binding</keyword>